<accession>I7B8U1</accession>
<evidence type="ECO:0000313" key="1">
    <source>
        <dbReference type="EMBL" id="AFO51655.1"/>
    </source>
</evidence>
<keyword evidence="2" id="KW-1185">Reference proteome</keyword>
<name>I7B8U1_MYCHA</name>
<protein>
    <submittedName>
        <fullName evidence="1">Uncharacterized protein</fullName>
    </submittedName>
</protein>
<sequence>MESQGYLTEGVWWEEAGWGSVIVGVTNENNKSWSQASGLNKVLVKHPGLKDFAQKKIDEYEKRKCKYTSDPGKNQYSMGCELNA</sequence>
<evidence type="ECO:0000313" key="2">
    <source>
        <dbReference type="Proteomes" id="UP000006502"/>
    </source>
</evidence>
<dbReference type="HOGENOM" id="CLU_2423750_0_0_14"/>
<gene>
    <name evidence="1" type="ordered locus">MHLP_00375</name>
</gene>
<dbReference type="PATRIC" id="fig|1212765.3.peg.83"/>
<dbReference type="AlphaFoldDB" id="I7B8U1"/>
<dbReference type="Proteomes" id="UP000006502">
    <property type="component" value="Chromosome"/>
</dbReference>
<reference evidence="1 2" key="1">
    <citation type="journal article" date="2012" name="J. Bacteriol.">
        <title>Genome Sequence of "Candidatus Mycoplasma haemolamae" Strain Purdue, a Red Blood Cell Pathogen of Alpacas (Vicugna pacos) and Llamas (Lama glama).</title>
        <authorList>
            <person name="Guimaraes A.M."/>
            <person name="Toth B."/>
            <person name="Santos A.P."/>
            <person name="do Nascimento N.C."/>
            <person name="Kritchevsky J.E."/>
            <person name="Messick J.B."/>
        </authorList>
    </citation>
    <scope>NUCLEOTIDE SEQUENCE [LARGE SCALE GENOMIC DNA]</scope>
    <source>
        <strain evidence="1 2">Purdue</strain>
    </source>
</reference>
<organism evidence="1 2">
    <name type="scientific">Mycoplasma haematolamae (strain Purdue)</name>
    <dbReference type="NCBI Taxonomy" id="1212765"/>
    <lineage>
        <taxon>Bacteria</taxon>
        <taxon>Bacillati</taxon>
        <taxon>Mycoplasmatota</taxon>
        <taxon>Mollicutes</taxon>
        <taxon>Mycoplasmataceae</taxon>
        <taxon>Mycoplasma</taxon>
    </lineage>
</organism>
<reference evidence="2" key="2">
    <citation type="submission" date="2012-07" db="EMBL/GenBank/DDBJ databases">
        <title>Complete genome sequence of 'Candidatus Mycoplasma haemolamae'.</title>
        <authorList>
            <person name="Guimaraes A.M.S."/>
            <person name="Toth B."/>
            <person name="Santos A.P."/>
            <person name="Nascimento N.C."/>
            <person name="Sojka J.E."/>
            <person name="Messick J.B."/>
        </authorList>
    </citation>
    <scope>NUCLEOTIDE SEQUENCE [LARGE SCALE GENOMIC DNA]</scope>
    <source>
        <strain evidence="2">Purdue</strain>
    </source>
</reference>
<dbReference type="EMBL" id="CP003731">
    <property type="protein sequence ID" value="AFO51655.1"/>
    <property type="molecule type" value="Genomic_DNA"/>
</dbReference>
<dbReference type="KEGG" id="mhl:MHLP_00375"/>
<proteinExistence type="predicted"/>